<dbReference type="SUPFAM" id="SSF53901">
    <property type="entry name" value="Thiolase-like"/>
    <property type="match status" value="2"/>
</dbReference>
<comment type="similarity">
    <text evidence="1">Belongs to the thiolase-like superfamily. Chalcone/stilbene synthases family.</text>
</comment>
<dbReference type="CDD" id="cd00831">
    <property type="entry name" value="CHS_like"/>
    <property type="match status" value="1"/>
</dbReference>
<dbReference type="InterPro" id="IPR016039">
    <property type="entry name" value="Thiolase-like"/>
</dbReference>
<dbReference type="InterPro" id="IPR011141">
    <property type="entry name" value="Polyketide_synthase_type-III"/>
</dbReference>
<dbReference type="PANTHER" id="PTHR11877">
    <property type="entry name" value="HYDROXYMETHYLGLUTARYL-COA SYNTHASE"/>
    <property type="match status" value="1"/>
</dbReference>
<keyword evidence="2" id="KW-0808">Transferase</keyword>
<gene>
    <name evidence="6" type="ORF">Mtai_v1c10670</name>
</gene>
<dbReference type="RefSeq" id="WP_027888802.1">
    <property type="nucleotide sequence ID" value="NZ_CP021130.1"/>
</dbReference>
<name>A0ABN5LVM3_9DEIN</name>
<organism evidence="6 7">
    <name type="scientific">Meiothermus taiwanensis WR-220</name>
    <dbReference type="NCBI Taxonomy" id="1339250"/>
    <lineage>
        <taxon>Bacteria</taxon>
        <taxon>Thermotogati</taxon>
        <taxon>Deinococcota</taxon>
        <taxon>Deinococci</taxon>
        <taxon>Thermales</taxon>
        <taxon>Thermaceae</taxon>
        <taxon>Meiothermus</taxon>
    </lineage>
</organism>
<evidence type="ECO:0000313" key="6">
    <source>
        <dbReference type="EMBL" id="AWR86310.1"/>
    </source>
</evidence>
<sequence>MNVQARVLSVATAHPPYQVSQPEARALAEVLFEGMAGLERLLNIFKNTGIESRYLSAPLDWFAAPHSFSEKNQRWFNTALELCEQASRKALGRAGLEPQQIGAVVLVTSTGLATPSLEAYLAQRLGLPLSVLRLPLWGLGCAGGAAGLARAAELAQQHPGRYVLLVAVELCSLTFVQGDKSKSNLVATSLFADGVAAAVLGQGSGSPAVRGGFSRLLPDSYEVMGWDLGLEGLQVRFAQSIPALVEGALGPLIQDGLAEYGLSSRDIETWTLHPGGAKVLAAYRSGLGVDEKSLEAAFCVLKKYGNMSSPTVLFVLERQMYQLEQPAPGSPGVLLALGPGFAAEGVVLQW</sequence>
<dbReference type="InterPro" id="IPR001099">
    <property type="entry name" value="Chalcone/stilbene_synt_N"/>
</dbReference>
<dbReference type="InterPro" id="IPR018088">
    <property type="entry name" value="Chalcone/stilbene_synthase_AS"/>
</dbReference>
<dbReference type="Proteomes" id="UP000263013">
    <property type="component" value="Chromosome"/>
</dbReference>
<dbReference type="Pfam" id="PF02797">
    <property type="entry name" value="Chal_sti_synt_C"/>
    <property type="match status" value="1"/>
</dbReference>
<dbReference type="EMBL" id="CP021130">
    <property type="protein sequence ID" value="AWR86310.1"/>
    <property type="molecule type" value="Genomic_DNA"/>
</dbReference>
<evidence type="ECO:0000313" key="7">
    <source>
        <dbReference type="Proteomes" id="UP000263013"/>
    </source>
</evidence>
<evidence type="ECO:0000259" key="4">
    <source>
        <dbReference type="Pfam" id="PF00195"/>
    </source>
</evidence>
<feature type="domain" description="Chalcone/stilbene synthase N-terminal" evidence="4">
    <location>
        <begin position="77"/>
        <end position="202"/>
    </location>
</feature>
<evidence type="ECO:0000259" key="5">
    <source>
        <dbReference type="Pfam" id="PF02797"/>
    </source>
</evidence>
<evidence type="ECO:0000256" key="2">
    <source>
        <dbReference type="ARBA" id="ARBA00022679"/>
    </source>
</evidence>
<evidence type="ECO:0000256" key="1">
    <source>
        <dbReference type="ARBA" id="ARBA00005531"/>
    </source>
</evidence>
<reference evidence="6 7" key="1">
    <citation type="submission" date="2017-05" db="EMBL/GenBank/DDBJ databases">
        <title>Complete genome sequence of Meiothermus taiwanensis WR-220.</title>
        <authorList>
            <person name="Wu W.-L."/>
            <person name="Lo W.-S."/>
            <person name="Kuo C.-H."/>
            <person name="Wu S.-H."/>
        </authorList>
    </citation>
    <scope>NUCLEOTIDE SEQUENCE [LARGE SCALE GENOMIC DNA]</scope>
    <source>
        <strain evidence="6 7">WR-220</strain>
    </source>
</reference>
<feature type="domain" description="Chalcone/stilbene synthase C-terminal" evidence="5">
    <location>
        <begin position="215"/>
        <end position="349"/>
    </location>
</feature>
<dbReference type="PIRSF" id="PIRSF000451">
    <property type="entry name" value="PKS_III"/>
    <property type="match status" value="1"/>
</dbReference>
<dbReference type="PANTHER" id="PTHR11877:SF99">
    <property type="entry name" value="1,3,6,8-TETRAHYDROXYNAPHTHALENE SYNTHASE"/>
    <property type="match status" value="1"/>
</dbReference>
<keyword evidence="3" id="KW-0012">Acyltransferase</keyword>
<evidence type="ECO:0000256" key="3">
    <source>
        <dbReference type="ARBA" id="ARBA00023315"/>
    </source>
</evidence>
<protein>
    <submittedName>
        <fullName evidence="6">Alkylresorcinol/alkylpyrone synthase</fullName>
    </submittedName>
</protein>
<proteinExistence type="inferred from homology"/>
<dbReference type="InterPro" id="IPR012328">
    <property type="entry name" value="Chalcone/stilbene_synt_C"/>
</dbReference>
<accession>A0ABN5LVM3</accession>
<dbReference type="Pfam" id="PF00195">
    <property type="entry name" value="Chal_sti_synt_N"/>
    <property type="match status" value="1"/>
</dbReference>
<dbReference type="Gene3D" id="3.40.47.10">
    <property type="match status" value="2"/>
</dbReference>
<keyword evidence="7" id="KW-1185">Reference proteome</keyword>
<dbReference type="PROSITE" id="PS00441">
    <property type="entry name" value="CHALCONE_SYNTH"/>
    <property type="match status" value="1"/>
</dbReference>